<gene>
    <name evidence="1" type="ORF">AELLOGFF_03606</name>
</gene>
<organism evidence="1 2">
    <name type="scientific">Mycolicibacterium vanbaalenii</name>
    <name type="common">Mycobacterium vanbaalenii</name>
    <dbReference type="NCBI Taxonomy" id="110539"/>
    <lineage>
        <taxon>Bacteria</taxon>
        <taxon>Bacillati</taxon>
        <taxon>Actinomycetota</taxon>
        <taxon>Actinomycetes</taxon>
        <taxon>Mycobacteriales</taxon>
        <taxon>Mycobacteriaceae</taxon>
        <taxon>Mycolicibacterium</taxon>
    </lineage>
</organism>
<name>A0A5S9PNR4_MYCVN</name>
<evidence type="ECO:0000313" key="2">
    <source>
        <dbReference type="Proteomes" id="UP000430146"/>
    </source>
</evidence>
<keyword evidence="2" id="KW-1185">Reference proteome</keyword>
<evidence type="ECO:0000313" key="1">
    <source>
        <dbReference type="EMBL" id="CAA0105935.1"/>
    </source>
</evidence>
<proteinExistence type="predicted"/>
<dbReference type="RefSeq" id="WP_159229865.1">
    <property type="nucleotide sequence ID" value="NZ_CACSIP010000010.1"/>
</dbReference>
<dbReference type="EMBL" id="CACSIP010000010">
    <property type="protein sequence ID" value="CAA0105935.1"/>
    <property type="molecule type" value="Genomic_DNA"/>
</dbReference>
<dbReference type="AlphaFoldDB" id="A0A5S9PNR4"/>
<protein>
    <submittedName>
        <fullName evidence="1">Uncharacterized protein</fullName>
    </submittedName>
</protein>
<accession>A0A5S9PNR4</accession>
<dbReference type="Proteomes" id="UP000430146">
    <property type="component" value="Unassembled WGS sequence"/>
</dbReference>
<sequence>MSDKKPSLGDFHFRNVAASYEPNLALLMPDQPFCGVALQSQYLYGGLTSESGVTYVLERKFIGPMSGGNYVLTNRSGTMDLAPESGRTAKGELVRKFEPDKRHWASKGMLHDSAELPIDLTITDDVLTWSEGDALDLSGTRPAYGVQFYAPMRDEPLAYASQPYWVTGTILGEKCEGPLFFDHLYFRHGVEWKEYRWYTDLQVSWNVFANKFEDGSVEWGHIVRGRQDWSVGAVMANDEELAMCTDVRGDFTLDDEGYVAEADYDCGPAGTWTFTGDPTQTLAGFNNARWGGYRAQGGTTRRKGDDRAIVGGWTWLECFADRITSEGLLRQP</sequence>
<reference evidence="1 2" key="1">
    <citation type="submission" date="2019-11" db="EMBL/GenBank/DDBJ databases">
        <authorList>
            <person name="Holert J."/>
        </authorList>
    </citation>
    <scope>NUCLEOTIDE SEQUENCE [LARGE SCALE GENOMIC DNA]</scope>
    <source>
        <strain evidence="1">BC8_1</strain>
    </source>
</reference>
<dbReference type="OrthoDB" id="4578687at2"/>